<keyword evidence="2 4" id="KW-0863">Zinc-finger</keyword>
<comment type="caution">
    <text evidence="8">The sequence shown here is derived from an EMBL/GenBank/DDBJ whole genome shotgun (WGS) entry which is preliminary data.</text>
</comment>
<name>A0AAP0N270_9ROSI</name>
<dbReference type="PROSITE" id="PS50966">
    <property type="entry name" value="ZF_SWIM"/>
    <property type="match status" value="1"/>
</dbReference>
<reference evidence="8 9" key="1">
    <citation type="submission" date="2024-05" db="EMBL/GenBank/DDBJ databases">
        <title>Haplotype-resolved chromosome-level genome assembly of Huyou (Citrus changshanensis).</title>
        <authorList>
            <person name="Miao C."/>
            <person name="Chen W."/>
            <person name="Wu Y."/>
            <person name="Wang L."/>
            <person name="Zhao S."/>
            <person name="Grierson D."/>
            <person name="Xu C."/>
            <person name="Chen K."/>
        </authorList>
    </citation>
    <scope>NUCLEOTIDE SEQUENCE [LARGE SCALE GENOMIC DNA]</scope>
    <source>
        <strain evidence="8">01-14</strain>
        <tissue evidence="8">Leaf</tissue>
    </source>
</reference>
<dbReference type="Pfam" id="PF03101">
    <property type="entry name" value="FAR1"/>
    <property type="match status" value="1"/>
</dbReference>
<evidence type="ECO:0000313" key="9">
    <source>
        <dbReference type="Proteomes" id="UP001428341"/>
    </source>
</evidence>
<dbReference type="Proteomes" id="UP001428341">
    <property type="component" value="Unassembled WGS sequence"/>
</dbReference>
<dbReference type="InterPro" id="IPR001878">
    <property type="entry name" value="Znf_CCHC"/>
</dbReference>
<evidence type="ECO:0000256" key="3">
    <source>
        <dbReference type="ARBA" id="ARBA00022833"/>
    </source>
</evidence>
<evidence type="ECO:0008006" key="10">
    <source>
        <dbReference type="Google" id="ProtNLM"/>
    </source>
</evidence>
<dbReference type="GO" id="GO:0003676">
    <property type="term" value="F:nucleic acid binding"/>
    <property type="evidence" value="ECO:0007669"/>
    <property type="project" value="InterPro"/>
</dbReference>
<keyword evidence="3" id="KW-0862">Zinc</keyword>
<dbReference type="EMBL" id="JBCGBO010000001">
    <property type="protein sequence ID" value="KAK9230348.1"/>
    <property type="molecule type" value="Genomic_DNA"/>
</dbReference>
<evidence type="ECO:0000256" key="2">
    <source>
        <dbReference type="ARBA" id="ARBA00022771"/>
    </source>
</evidence>
<dbReference type="InterPro" id="IPR007527">
    <property type="entry name" value="Znf_SWIM"/>
</dbReference>
<protein>
    <recommendedName>
        <fullName evidence="10">Protein FAR1-RELATED SEQUENCE</fullName>
    </recommendedName>
</protein>
<gene>
    <name evidence="8" type="ORF">WN944_023315</name>
</gene>
<dbReference type="GO" id="GO:0008270">
    <property type="term" value="F:zinc ion binding"/>
    <property type="evidence" value="ECO:0007669"/>
    <property type="project" value="UniProtKB-KW"/>
</dbReference>
<dbReference type="InterPro" id="IPR011320">
    <property type="entry name" value="RNase_H1_N"/>
</dbReference>
<evidence type="ECO:0000256" key="1">
    <source>
        <dbReference type="ARBA" id="ARBA00022723"/>
    </source>
</evidence>
<dbReference type="AlphaFoldDB" id="A0AAP0N270"/>
<proteinExistence type="predicted"/>
<dbReference type="Pfam" id="PF01693">
    <property type="entry name" value="Cauli_VI"/>
    <property type="match status" value="1"/>
</dbReference>
<dbReference type="PANTHER" id="PTHR47718:SF15">
    <property type="entry name" value="PROTEIN FAR1-RELATED SEQUENCE 5-LIKE"/>
    <property type="match status" value="1"/>
</dbReference>
<dbReference type="InterPro" id="IPR037056">
    <property type="entry name" value="RNase_H1_N_sf"/>
</dbReference>
<keyword evidence="1" id="KW-0479">Metal-binding</keyword>
<feature type="domain" description="SWIM-type" evidence="7">
    <location>
        <begin position="330"/>
        <end position="366"/>
    </location>
</feature>
<sequence>MARTKYYVVFVGWKPGVYDSWAKCHLQVNGFAGNSFKSYKSLESAQNAYEEHCAACKEVSTSQITQREDEGNRETSAAFLARQNDSALTNRRWLEVGVVVGVGWIYNMSSDASSHSESDINYQVLHLSDSEMYVDDNSDRVNNEADGIDETNKDTGQTRMETVQSVDDEVTDGMTSNVADVEPDLRPTEMEDVLGREFLSDEAAEAFYCQYAKSMGFGVRRHNKRWNTKGVLTGRKWVCSREGYRARRLMDRQREAEGKDDFDSNDGRPVLRTHMKAYEEQIGDIYTRAMFRIIREQIHKEGVLISSQVSNNDGIRVFRVQKYDVADKEWMVQIKGSWDCVSCDCLMLETVGIPCSHIFSVMKAENMKGIPKCIVSTRWTKEAKLEVCSQKTSEISTAAYMSMEARLGLLHAACRNLQRLAYNSDQAFHIAIAEIHNLSLRLEALKCDKGKGKSKGDLGVRNHVQDPVIVLTKGCRKKKKKIGPPHERRCSRCSQPGHTVRKCKATEGPMQTNVNYTTQSNQFMCQNNSVMSSRGHGVRISGETSVVNNRVNAEFTRTHSTNDFSIDSDSEAWYQQFHVGTGNESNEDTGIQGFLPNYDLGVCSTSTYATNYGHIWRPQG</sequence>
<dbReference type="Gene3D" id="3.40.970.10">
    <property type="entry name" value="Ribonuclease H1, N-terminal domain"/>
    <property type="match status" value="1"/>
</dbReference>
<dbReference type="PANTHER" id="PTHR47718">
    <property type="entry name" value="OS01G0519700 PROTEIN"/>
    <property type="match status" value="1"/>
</dbReference>
<feature type="domain" description="CCHC-type" evidence="6">
    <location>
        <begin position="488"/>
        <end position="504"/>
    </location>
</feature>
<dbReference type="SUPFAM" id="SSF55658">
    <property type="entry name" value="L9 N-domain-like"/>
    <property type="match status" value="1"/>
</dbReference>
<evidence type="ECO:0000256" key="5">
    <source>
        <dbReference type="SAM" id="MobiDB-lite"/>
    </source>
</evidence>
<dbReference type="PROSITE" id="PS50158">
    <property type="entry name" value="ZF_CCHC"/>
    <property type="match status" value="1"/>
</dbReference>
<accession>A0AAP0N270</accession>
<evidence type="ECO:0000256" key="4">
    <source>
        <dbReference type="PROSITE-ProRule" id="PRU00047"/>
    </source>
</evidence>
<dbReference type="SMART" id="SM00575">
    <property type="entry name" value="ZnF_PMZ"/>
    <property type="match status" value="1"/>
</dbReference>
<dbReference type="InterPro" id="IPR004330">
    <property type="entry name" value="FAR1_DNA_bnd_dom"/>
</dbReference>
<organism evidence="8 9">
    <name type="scientific">Citrus x changshan-huyou</name>
    <dbReference type="NCBI Taxonomy" id="2935761"/>
    <lineage>
        <taxon>Eukaryota</taxon>
        <taxon>Viridiplantae</taxon>
        <taxon>Streptophyta</taxon>
        <taxon>Embryophyta</taxon>
        <taxon>Tracheophyta</taxon>
        <taxon>Spermatophyta</taxon>
        <taxon>Magnoliopsida</taxon>
        <taxon>eudicotyledons</taxon>
        <taxon>Gunneridae</taxon>
        <taxon>Pentapetalae</taxon>
        <taxon>rosids</taxon>
        <taxon>malvids</taxon>
        <taxon>Sapindales</taxon>
        <taxon>Rutaceae</taxon>
        <taxon>Aurantioideae</taxon>
        <taxon>Citrus</taxon>
    </lineage>
</organism>
<keyword evidence="9" id="KW-1185">Reference proteome</keyword>
<evidence type="ECO:0000313" key="8">
    <source>
        <dbReference type="EMBL" id="KAK9230348.1"/>
    </source>
</evidence>
<evidence type="ECO:0000259" key="7">
    <source>
        <dbReference type="PROSITE" id="PS50966"/>
    </source>
</evidence>
<evidence type="ECO:0000259" key="6">
    <source>
        <dbReference type="PROSITE" id="PS50158"/>
    </source>
</evidence>
<feature type="region of interest" description="Disordered" evidence="5">
    <location>
        <begin position="475"/>
        <end position="495"/>
    </location>
</feature>
<dbReference type="InterPro" id="IPR009027">
    <property type="entry name" value="Ribosomal_bL9/RNase_H1_N"/>
</dbReference>
<dbReference type="InterPro" id="IPR006564">
    <property type="entry name" value="Znf_PMZ"/>
</dbReference>